<reference evidence="2" key="1">
    <citation type="journal article" date="2021" name="PeerJ">
        <title>Extensive microbial diversity within the chicken gut microbiome revealed by metagenomics and culture.</title>
        <authorList>
            <person name="Gilroy R."/>
            <person name="Ravi A."/>
            <person name="Getino M."/>
            <person name="Pursley I."/>
            <person name="Horton D.L."/>
            <person name="Alikhan N.F."/>
            <person name="Baker D."/>
            <person name="Gharbi K."/>
            <person name="Hall N."/>
            <person name="Watson M."/>
            <person name="Adriaenssens E.M."/>
            <person name="Foster-Nyarko E."/>
            <person name="Jarju S."/>
            <person name="Secka A."/>
            <person name="Antonio M."/>
            <person name="Oren A."/>
            <person name="Chaudhuri R.R."/>
            <person name="La Ragione R."/>
            <person name="Hildebrand F."/>
            <person name="Pallen M.J."/>
        </authorList>
    </citation>
    <scope>NUCLEOTIDE SEQUENCE</scope>
    <source>
        <strain evidence="2">ChiSjej1B19-8411</strain>
    </source>
</reference>
<dbReference type="Proteomes" id="UP000886817">
    <property type="component" value="Unassembled WGS sequence"/>
</dbReference>
<evidence type="ECO:0000256" key="1">
    <source>
        <dbReference type="SAM" id="Phobius"/>
    </source>
</evidence>
<feature type="transmembrane region" description="Helical" evidence="1">
    <location>
        <begin position="23"/>
        <end position="56"/>
    </location>
</feature>
<keyword evidence="1" id="KW-0812">Transmembrane</keyword>
<name>A0A9D1WGQ6_9FIRM</name>
<protein>
    <recommendedName>
        <fullName evidence="4">Zn-finger containing protein</fullName>
    </recommendedName>
</protein>
<keyword evidence="1" id="KW-0472">Membrane</keyword>
<evidence type="ECO:0008006" key="4">
    <source>
        <dbReference type="Google" id="ProtNLM"/>
    </source>
</evidence>
<gene>
    <name evidence="2" type="ORF">IAA45_04240</name>
</gene>
<comment type="caution">
    <text evidence="2">The sequence shown here is derived from an EMBL/GenBank/DDBJ whole genome shotgun (WGS) entry which is preliminary data.</text>
</comment>
<evidence type="ECO:0000313" key="2">
    <source>
        <dbReference type="EMBL" id="HIX58911.1"/>
    </source>
</evidence>
<reference evidence="2" key="2">
    <citation type="submission" date="2021-04" db="EMBL/GenBank/DDBJ databases">
        <authorList>
            <person name="Gilroy R."/>
        </authorList>
    </citation>
    <scope>NUCLEOTIDE SEQUENCE</scope>
    <source>
        <strain evidence="2">ChiSjej1B19-8411</strain>
    </source>
</reference>
<organism evidence="2 3">
    <name type="scientific">Candidatus Blautia gallistercoris</name>
    <dbReference type="NCBI Taxonomy" id="2838490"/>
    <lineage>
        <taxon>Bacteria</taxon>
        <taxon>Bacillati</taxon>
        <taxon>Bacillota</taxon>
        <taxon>Clostridia</taxon>
        <taxon>Lachnospirales</taxon>
        <taxon>Lachnospiraceae</taxon>
        <taxon>Blautia</taxon>
    </lineage>
</organism>
<sequence length="135" mass="15734">MSLKERFMRFMQGRYGVDPFSKFLLGAAVVCILLSTLFRSQIISLIGWILLIYIYIRMFSRDYSRRTAENQKFMQVVDRIRGFFRGNAGGSGAAQDRDHRIYRCPACGQKTRVPRGKGKIEIECPRCHNKFIKRT</sequence>
<proteinExistence type="predicted"/>
<keyword evidence="1" id="KW-1133">Transmembrane helix</keyword>
<dbReference type="EMBL" id="DXEX01000098">
    <property type="protein sequence ID" value="HIX58911.1"/>
    <property type="molecule type" value="Genomic_DNA"/>
</dbReference>
<dbReference type="AlphaFoldDB" id="A0A9D1WGQ6"/>
<accession>A0A9D1WGQ6</accession>
<evidence type="ECO:0000313" key="3">
    <source>
        <dbReference type="Proteomes" id="UP000886817"/>
    </source>
</evidence>